<keyword evidence="4" id="KW-1185">Reference proteome</keyword>
<dbReference type="Proteomes" id="UP001500751">
    <property type="component" value="Unassembled WGS sequence"/>
</dbReference>
<organism evidence="3 4">
    <name type="scientific">Catenulispora yoronensis</name>
    <dbReference type="NCBI Taxonomy" id="450799"/>
    <lineage>
        <taxon>Bacteria</taxon>
        <taxon>Bacillati</taxon>
        <taxon>Actinomycetota</taxon>
        <taxon>Actinomycetes</taxon>
        <taxon>Catenulisporales</taxon>
        <taxon>Catenulisporaceae</taxon>
        <taxon>Catenulispora</taxon>
    </lineage>
</organism>
<dbReference type="InterPro" id="IPR025161">
    <property type="entry name" value="IS402-like_dom"/>
</dbReference>
<dbReference type="InterPro" id="IPR002559">
    <property type="entry name" value="Transposase_11"/>
</dbReference>
<dbReference type="Pfam" id="PF13340">
    <property type="entry name" value="DUF4096"/>
    <property type="match status" value="1"/>
</dbReference>
<accession>A0ABN2VNU0</accession>
<feature type="domain" description="Insertion element IS402-like" evidence="2">
    <location>
        <begin position="44"/>
        <end position="120"/>
    </location>
</feature>
<dbReference type="RefSeq" id="WP_344672314.1">
    <property type="nucleotide sequence ID" value="NZ_BAAAQN010000135.1"/>
</dbReference>
<comment type="caution">
    <text evidence="3">The sequence shown here is derived from an EMBL/GenBank/DDBJ whole genome shotgun (WGS) entry which is preliminary data.</text>
</comment>
<dbReference type="PANTHER" id="PTHR30007">
    <property type="entry name" value="PHP DOMAIN PROTEIN"/>
    <property type="match status" value="1"/>
</dbReference>
<dbReference type="PANTHER" id="PTHR30007:SF0">
    <property type="entry name" value="TRANSPOSASE"/>
    <property type="match status" value="1"/>
</dbReference>
<evidence type="ECO:0000259" key="2">
    <source>
        <dbReference type="Pfam" id="PF13340"/>
    </source>
</evidence>
<dbReference type="EMBL" id="BAAAQN010000135">
    <property type="protein sequence ID" value="GAA2067886.1"/>
    <property type="molecule type" value="Genomic_DNA"/>
</dbReference>
<dbReference type="Pfam" id="PF01609">
    <property type="entry name" value="DDE_Tnp_1"/>
    <property type="match status" value="1"/>
</dbReference>
<evidence type="ECO:0000259" key="1">
    <source>
        <dbReference type="Pfam" id="PF01609"/>
    </source>
</evidence>
<proteinExistence type="predicted"/>
<gene>
    <name evidence="3" type="ORF">GCM10009839_94340</name>
</gene>
<evidence type="ECO:0000313" key="3">
    <source>
        <dbReference type="EMBL" id="GAA2067886.1"/>
    </source>
</evidence>
<sequence length="307" mass="33836">MFYGAAPGLGNEEGFSGVSCDCLAHRFGNAGDQPVRTPVYPTDLTDAQWAQVLPLVPVPAWMGGRGGRPEGYCHRIMIDAMLYVVDNGIKWRAMPADFPGWEAVYRFWRRWRDQHLLTVLHDRLRRACRVADGRDPEPSAAVIDSQSVKAAETVAATDRGFDAAKKVNGTKRHIAVDTSGLLLAVMVTGADVPDRDQGLPLLARLVQACPSVAKIWADGGYAGALVTIVAATLHLVLEIVRRPAGARGLVVLPRRWVVERTLAWLTRARRLARDYERRPESHEAMVQAAMLPVMTRRLARKPPTATH</sequence>
<evidence type="ECO:0000313" key="4">
    <source>
        <dbReference type="Proteomes" id="UP001500751"/>
    </source>
</evidence>
<protein>
    <submittedName>
        <fullName evidence="3">IS5 family transposase</fullName>
    </submittedName>
</protein>
<reference evidence="3 4" key="1">
    <citation type="journal article" date="2019" name="Int. J. Syst. Evol. Microbiol.">
        <title>The Global Catalogue of Microorganisms (GCM) 10K type strain sequencing project: providing services to taxonomists for standard genome sequencing and annotation.</title>
        <authorList>
            <consortium name="The Broad Institute Genomics Platform"/>
            <consortium name="The Broad Institute Genome Sequencing Center for Infectious Disease"/>
            <person name="Wu L."/>
            <person name="Ma J."/>
        </authorList>
    </citation>
    <scope>NUCLEOTIDE SEQUENCE [LARGE SCALE GENOMIC DNA]</scope>
    <source>
        <strain evidence="3 4">JCM 16014</strain>
    </source>
</reference>
<dbReference type="NCBIfam" id="NF033580">
    <property type="entry name" value="transpos_IS5_3"/>
    <property type="match status" value="1"/>
</dbReference>
<feature type="domain" description="Transposase IS4-like" evidence="1">
    <location>
        <begin position="137"/>
        <end position="290"/>
    </location>
</feature>
<name>A0ABN2VNU0_9ACTN</name>